<dbReference type="PANTHER" id="PTHR32246:SF66">
    <property type="entry name" value="C2 DOMAIN-CONTAINING PROTEIN"/>
    <property type="match status" value="1"/>
</dbReference>
<feature type="domain" description="C2" evidence="1">
    <location>
        <begin position="24"/>
        <end position="168"/>
    </location>
</feature>
<gene>
    <name evidence="2" type="ORF">D8674_028913</name>
</gene>
<evidence type="ECO:0000313" key="2">
    <source>
        <dbReference type="EMBL" id="KAB2632666.1"/>
    </source>
</evidence>
<organism evidence="2 3">
    <name type="scientific">Pyrus ussuriensis x Pyrus communis</name>
    <dbReference type="NCBI Taxonomy" id="2448454"/>
    <lineage>
        <taxon>Eukaryota</taxon>
        <taxon>Viridiplantae</taxon>
        <taxon>Streptophyta</taxon>
        <taxon>Embryophyta</taxon>
        <taxon>Tracheophyta</taxon>
        <taxon>Spermatophyta</taxon>
        <taxon>Magnoliopsida</taxon>
        <taxon>eudicotyledons</taxon>
        <taxon>Gunneridae</taxon>
        <taxon>Pentapetalae</taxon>
        <taxon>rosids</taxon>
        <taxon>fabids</taxon>
        <taxon>Rosales</taxon>
        <taxon>Rosaceae</taxon>
        <taxon>Amygdaloideae</taxon>
        <taxon>Maleae</taxon>
        <taxon>Pyrus</taxon>
    </lineage>
</organism>
<dbReference type="InterPro" id="IPR035892">
    <property type="entry name" value="C2_domain_sf"/>
</dbReference>
<reference evidence="2 3" key="3">
    <citation type="submission" date="2019-11" db="EMBL/GenBank/DDBJ databases">
        <title>A de novo genome assembly of a pear dwarfing rootstock.</title>
        <authorList>
            <person name="Wang F."/>
            <person name="Wang J."/>
            <person name="Li S."/>
            <person name="Zhang Y."/>
            <person name="Fang M."/>
            <person name="Ma L."/>
            <person name="Zhao Y."/>
            <person name="Jiang S."/>
        </authorList>
    </citation>
    <scope>NUCLEOTIDE SEQUENCE [LARGE SCALE GENOMIC DNA]</scope>
    <source>
        <strain evidence="2">S2</strain>
        <tissue evidence="2">Leaf</tissue>
    </source>
</reference>
<dbReference type="SUPFAM" id="SSF49562">
    <property type="entry name" value="C2 domain (Calcium/lipid-binding domain, CaLB)"/>
    <property type="match status" value="1"/>
</dbReference>
<evidence type="ECO:0000313" key="3">
    <source>
        <dbReference type="Proteomes" id="UP000327157"/>
    </source>
</evidence>
<dbReference type="OrthoDB" id="786358at2759"/>
<dbReference type="SMART" id="SM00239">
    <property type="entry name" value="C2"/>
    <property type="match status" value="1"/>
</dbReference>
<dbReference type="PROSITE" id="PS50004">
    <property type="entry name" value="C2"/>
    <property type="match status" value="1"/>
</dbReference>
<reference evidence="3" key="2">
    <citation type="submission" date="2019-10" db="EMBL/GenBank/DDBJ databases">
        <title>A de novo genome assembly of a pear dwarfing rootstock.</title>
        <authorList>
            <person name="Wang F."/>
            <person name="Wang J."/>
            <person name="Li S."/>
            <person name="Zhang Y."/>
            <person name="Fang M."/>
            <person name="Ma L."/>
            <person name="Zhao Y."/>
            <person name="Jiang S."/>
        </authorList>
    </citation>
    <scope>NUCLEOTIDE SEQUENCE [LARGE SCALE GENOMIC DNA]</scope>
</reference>
<dbReference type="Pfam" id="PF00168">
    <property type="entry name" value="C2"/>
    <property type="match status" value="1"/>
</dbReference>
<keyword evidence="3" id="KW-1185">Reference proteome</keyword>
<reference evidence="2 3" key="1">
    <citation type="submission" date="2019-09" db="EMBL/GenBank/DDBJ databases">
        <authorList>
            <person name="Ou C."/>
        </authorList>
    </citation>
    <scope>NUCLEOTIDE SEQUENCE [LARGE SCALE GENOMIC DNA]</scope>
    <source>
        <strain evidence="2">S2</strain>
        <tissue evidence="2">Leaf</tissue>
    </source>
</reference>
<accession>A0A5N5HXM5</accession>
<name>A0A5N5HXM5_9ROSA</name>
<proteinExistence type="predicted"/>
<protein>
    <recommendedName>
        <fullName evidence="1">C2 domain-containing protein</fullName>
    </recommendedName>
</protein>
<dbReference type="EMBL" id="SMOL01000120">
    <property type="protein sequence ID" value="KAB2632666.1"/>
    <property type="molecule type" value="Genomic_DNA"/>
</dbReference>
<sequence length="256" mass="28503">MGLKTMMRRVKKITPMTVAMMVRPVRKRRMAPEMRRQYNHEPLMKMEITVLSAQGLKTTSPSLFSNKIRPFITLTTLPGTIAPPCTPKTNGDHTFHAYKTRVDDQGGVNPTWGDKFHVPIDTTFFNNRCSCIHLQLFTKRLIMGRAQLGWCQIPAQDIGFPPAGSARFLSYRLRARDGSRTKGIVNLSVKLENLGPVTDHRPLNSTIASAFDMCGTVIGTPVTTLLPPLGECSVSCQGQRGQMGFGCKEADDWDHV</sequence>
<dbReference type="InterPro" id="IPR000008">
    <property type="entry name" value="C2_dom"/>
</dbReference>
<comment type="caution">
    <text evidence="2">The sequence shown here is derived from an EMBL/GenBank/DDBJ whole genome shotgun (WGS) entry which is preliminary data.</text>
</comment>
<dbReference type="PANTHER" id="PTHR32246">
    <property type="entry name" value="INGRESSION PROTEIN FIC1"/>
    <property type="match status" value="1"/>
</dbReference>
<dbReference type="Gene3D" id="2.60.40.150">
    <property type="entry name" value="C2 domain"/>
    <property type="match status" value="1"/>
</dbReference>
<dbReference type="InterPro" id="IPR044750">
    <property type="entry name" value="C2_SRC2/BAP"/>
</dbReference>
<dbReference type="GO" id="GO:0006952">
    <property type="term" value="P:defense response"/>
    <property type="evidence" value="ECO:0007669"/>
    <property type="project" value="InterPro"/>
</dbReference>
<dbReference type="Proteomes" id="UP000327157">
    <property type="component" value="Chromosome 6"/>
</dbReference>
<evidence type="ECO:0000259" key="1">
    <source>
        <dbReference type="PROSITE" id="PS50004"/>
    </source>
</evidence>
<dbReference type="AlphaFoldDB" id="A0A5N5HXM5"/>
<dbReference type="CDD" id="cd04051">
    <property type="entry name" value="C2_SRC2_like"/>
    <property type="match status" value="1"/>
</dbReference>